<comment type="caution">
    <text evidence="1">The sequence shown here is derived from an EMBL/GenBank/DDBJ whole genome shotgun (WGS) entry which is preliminary data.</text>
</comment>
<reference evidence="1 2" key="1">
    <citation type="submission" date="2017-12" db="EMBL/GenBank/DDBJ databases">
        <title>Genome sequence of the active heterotrophic nitrifier-denitrifier, Cupriavidus pauculus UM1.</title>
        <authorList>
            <person name="Putonti C."/>
            <person name="Castignetti D."/>
        </authorList>
    </citation>
    <scope>NUCLEOTIDE SEQUENCE [LARGE SCALE GENOMIC DNA]</scope>
    <source>
        <strain evidence="1 2">UM1</strain>
    </source>
</reference>
<evidence type="ECO:0000313" key="2">
    <source>
        <dbReference type="Proteomes" id="UP000234341"/>
    </source>
</evidence>
<dbReference type="EMBL" id="PJRP01000004">
    <property type="protein sequence ID" value="PLQ00337.1"/>
    <property type="molecule type" value="Genomic_DNA"/>
</dbReference>
<name>A0A2N5CDT1_9BURK</name>
<protein>
    <submittedName>
        <fullName evidence="1">Uncharacterized protein</fullName>
    </submittedName>
</protein>
<sequence length="76" mass="8945">MHRRTEYRGYAIRVDLVNTEKDMFDTWFQVERPEVRGDVSFGKRMKVVGSPFSRRWAHLVGEIAGRDAVDLMIEDD</sequence>
<accession>A0A2N5CDT1</accession>
<dbReference type="Proteomes" id="UP000234341">
    <property type="component" value="Unassembled WGS sequence"/>
</dbReference>
<dbReference type="RefSeq" id="WP_101681707.1">
    <property type="nucleotide sequence ID" value="NZ_PJRP01000004.1"/>
</dbReference>
<dbReference type="AlphaFoldDB" id="A0A2N5CDT1"/>
<evidence type="ECO:0000313" key="1">
    <source>
        <dbReference type="EMBL" id="PLQ00337.1"/>
    </source>
</evidence>
<organism evidence="1 2">
    <name type="scientific">Cupriavidus pauculus</name>
    <dbReference type="NCBI Taxonomy" id="82633"/>
    <lineage>
        <taxon>Bacteria</taxon>
        <taxon>Pseudomonadati</taxon>
        <taxon>Pseudomonadota</taxon>
        <taxon>Betaproteobacteria</taxon>
        <taxon>Burkholderiales</taxon>
        <taxon>Burkholderiaceae</taxon>
        <taxon>Cupriavidus</taxon>
    </lineage>
</organism>
<dbReference type="OrthoDB" id="9133768at2"/>
<proteinExistence type="predicted"/>
<gene>
    <name evidence="1" type="ORF">CYJ10_11910</name>
</gene>